<keyword evidence="2" id="KW-1185">Reference proteome</keyword>
<dbReference type="OrthoDB" id="437457at2759"/>
<accession>A0A9P4TTT7</accession>
<evidence type="ECO:0000313" key="1">
    <source>
        <dbReference type="EMBL" id="KAF2423400.1"/>
    </source>
</evidence>
<dbReference type="AlphaFoldDB" id="A0A9P4TTT7"/>
<gene>
    <name evidence="1" type="ORF">EJ08DRAFT_701195</name>
</gene>
<sequence>MSIRAVTATKPGTYYDWRGPIIAYANVGQGMDPDKRDINMNDFRHIADYFLWYDYTPALTKQHVAGVGNPSIINGAPSAAQNSCAPKIKGVRINCCADQKKFHRPQFEVIEIPGTHSIFSSHDTSDIANRIGLPIFTQRLPNGESNDTINAGVIDDNMNQPAAVLHLRCDFKVDPTNLIEIVYGWGWPPKEFEKKQYSMLVVGQDQKPLSTINVEILCSYCRDYARPFDEAFNGEVSF</sequence>
<protein>
    <submittedName>
        <fullName evidence="1">Uncharacterized protein</fullName>
    </submittedName>
</protein>
<proteinExistence type="predicted"/>
<dbReference type="EMBL" id="MU007082">
    <property type="protein sequence ID" value="KAF2423400.1"/>
    <property type="molecule type" value="Genomic_DNA"/>
</dbReference>
<comment type="caution">
    <text evidence="1">The sequence shown here is derived from an EMBL/GenBank/DDBJ whole genome shotgun (WGS) entry which is preliminary data.</text>
</comment>
<name>A0A9P4TTT7_9PEZI</name>
<organism evidence="1 2">
    <name type="scientific">Tothia fuscella</name>
    <dbReference type="NCBI Taxonomy" id="1048955"/>
    <lineage>
        <taxon>Eukaryota</taxon>
        <taxon>Fungi</taxon>
        <taxon>Dikarya</taxon>
        <taxon>Ascomycota</taxon>
        <taxon>Pezizomycotina</taxon>
        <taxon>Dothideomycetes</taxon>
        <taxon>Pleosporomycetidae</taxon>
        <taxon>Venturiales</taxon>
        <taxon>Cylindrosympodiaceae</taxon>
        <taxon>Tothia</taxon>
    </lineage>
</organism>
<reference evidence="1" key="1">
    <citation type="journal article" date="2020" name="Stud. Mycol.">
        <title>101 Dothideomycetes genomes: a test case for predicting lifestyles and emergence of pathogens.</title>
        <authorList>
            <person name="Haridas S."/>
            <person name="Albert R."/>
            <person name="Binder M."/>
            <person name="Bloem J."/>
            <person name="Labutti K."/>
            <person name="Salamov A."/>
            <person name="Andreopoulos B."/>
            <person name="Baker S."/>
            <person name="Barry K."/>
            <person name="Bills G."/>
            <person name="Bluhm B."/>
            <person name="Cannon C."/>
            <person name="Castanera R."/>
            <person name="Culley D."/>
            <person name="Daum C."/>
            <person name="Ezra D."/>
            <person name="Gonzalez J."/>
            <person name="Henrissat B."/>
            <person name="Kuo A."/>
            <person name="Liang C."/>
            <person name="Lipzen A."/>
            <person name="Lutzoni F."/>
            <person name="Magnuson J."/>
            <person name="Mondo S."/>
            <person name="Nolan M."/>
            <person name="Ohm R."/>
            <person name="Pangilinan J."/>
            <person name="Park H.-J."/>
            <person name="Ramirez L."/>
            <person name="Alfaro M."/>
            <person name="Sun H."/>
            <person name="Tritt A."/>
            <person name="Yoshinaga Y."/>
            <person name="Zwiers L.-H."/>
            <person name="Turgeon B."/>
            <person name="Goodwin S."/>
            <person name="Spatafora J."/>
            <person name="Crous P."/>
            <person name="Grigoriev I."/>
        </authorList>
    </citation>
    <scope>NUCLEOTIDE SEQUENCE</scope>
    <source>
        <strain evidence="1">CBS 130266</strain>
    </source>
</reference>
<dbReference type="Proteomes" id="UP000800235">
    <property type="component" value="Unassembled WGS sequence"/>
</dbReference>
<evidence type="ECO:0000313" key="2">
    <source>
        <dbReference type="Proteomes" id="UP000800235"/>
    </source>
</evidence>